<name>W9SJE7_9ROSA</name>
<dbReference type="Proteomes" id="UP000030645">
    <property type="component" value="Unassembled WGS sequence"/>
</dbReference>
<organism evidence="2 3">
    <name type="scientific">Morus notabilis</name>
    <dbReference type="NCBI Taxonomy" id="981085"/>
    <lineage>
        <taxon>Eukaryota</taxon>
        <taxon>Viridiplantae</taxon>
        <taxon>Streptophyta</taxon>
        <taxon>Embryophyta</taxon>
        <taxon>Tracheophyta</taxon>
        <taxon>Spermatophyta</taxon>
        <taxon>Magnoliopsida</taxon>
        <taxon>eudicotyledons</taxon>
        <taxon>Gunneridae</taxon>
        <taxon>Pentapetalae</taxon>
        <taxon>rosids</taxon>
        <taxon>fabids</taxon>
        <taxon>Rosales</taxon>
        <taxon>Moraceae</taxon>
        <taxon>Moreae</taxon>
        <taxon>Morus</taxon>
    </lineage>
</organism>
<reference evidence="3" key="1">
    <citation type="submission" date="2013-01" db="EMBL/GenBank/DDBJ databases">
        <title>Draft Genome Sequence of a Mulberry Tree, Morus notabilis C.K. Schneid.</title>
        <authorList>
            <person name="He N."/>
            <person name="Zhao S."/>
        </authorList>
    </citation>
    <scope>NUCLEOTIDE SEQUENCE</scope>
</reference>
<dbReference type="EMBL" id="KE346271">
    <property type="protein sequence ID" value="EXC31765.1"/>
    <property type="molecule type" value="Genomic_DNA"/>
</dbReference>
<gene>
    <name evidence="2" type="ORF">L484_020589</name>
</gene>
<keyword evidence="3" id="KW-1185">Reference proteome</keyword>
<evidence type="ECO:0000313" key="2">
    <source>
        <dbReference type="EMBL" id="EXC31765.1"/>
    </source>
</evidence>
<sequence length="115" mass="12558">MGKEVVRRGLKLKSDANGGKEAVKARRREGGPWGISICGLSPSSFSLPFRGLYFHDKSRDLVRWVVRNEDLGVASTTEVEGGGSSSPLFDGASDGHRFTSGAGHSFNWKRILNFF</sequence>
<feature type="region of interest" description="Disordered" evidence="1">
    <location>
        <begin position="1"/>
        <end position="27"/>
    </location>
</feature>
<proteinExistence type="predicted"/>
<dbReference type="AlphaFoldDB" id="W9SJE7"/>
<accession>W9SJE7</accession>
<evidence type="ECO:0000256" key="1">
    <source>
        <dbReference type="SAM" id="MobiDB-lite"/>
    </source>
</evidence>
<protein>
    <submittedName>
        <fullName evidence="2">Uncharacterized protein</fullName>
    </submittedName>
</protein>
<evidence type="ECO:0000313" key="3">
    <source>
        <dbReference type="Proteomes" id="UP000030645"/>
    </source>
</evidence>